<dbReference type="KEGG" id="ccv:CCV52592_1822"/>
<dbReference type="STRING" id="360105.CCV52592_1822"/>
<evidence type="ECO:0000313" key="2">
    <source>
        <dbReference type="EMBL" id="EAU00295.1"/>
    </source>
</evidence>
<keyword evidence="1" id="KW-0472">Membrane</keyword>
<reference evidence="2" key="1">
    <citation type="submission" date="2016-07" db="EMBL/GenBank/DDBJ databases">
        <title>Comparative genomics of the Campylobacter concisus group.</title>
        <authorList>
            <person name="Miller W.G."/>
            <person name="Yee E."/>
            <person name="Chapman M.H."/>
            <person name="Huynh S."/>
            <person name="Bono J.L."/>
            <person name="On S.L.W."/>
            <person name="StLeger J."/>
            <person name="Foster G."/>
            <person name="Parker C.T."/>
        </authorList>
    </citation>
    <scope>NUCLEOTIDE SEQUENCE</scope>
    <source>
        <strain evidence="2">525.92</strain>
    </source>
</reference>
<keyword evidence="3" id="KW-1185">Reference proteome</keyword>
<keyword evidence="1" id="KW-1133">Transmembrane helix</keyword>
<evidence type="ECO:0000313" key="3">
    <source>
        <dbReference type="Proteomes" id="UP000006380"/>
    </source>
</evidence>
<keyword evidence="1" id="KW-0812">Transmembrane</keyword>
<dbReference type="EMBL" id="CP000767">
    <property type="protein sequence ID" value="EAU00295.1"/>
    <property type="molecule type" value="Genomic_DNA"/>
</dbReference>
<evidence type="ECO:0000256" key="1">
    <source>
        <dbReference type="SAM" id="Phobius"/>
    </source>
</evidence>
<dbReference type="RefSeq" id="WP_009651162.1">
    <property type="nucleotide sequence ID" value="NC_009715.2"/>
</dbReference>
<feature type="transmembrane region" description="Helical" evidence="1">
    <location>
        <begin position="7"/>
        <end position="33"/>
    </location>
</feature>
<name>A7GZ02_CAMC5</name>
<dbReference type="AlphaFoldDB" id="A7GZ02"/>
<feature type="transmembrane region" description="Helical" evidence="1">
    <location>
        <begin position="45"/>
        <end position="64"/>
    </location>
</feature>
<proteinExistence type="predicted"/>
<dbReference type="Proteomes" id="UP000006380">
    <property type="component" value="Chromosome"/>
</dbReference>
<feature type="transmembrane region" description="Helical" evidence="1">
    <location>
        <begin position="71"/>
        <end position="92"/>
    </location>
</feature>
<protein>
    <submittedName>
        <fullName evidence="2">Membrane protein</fullName>
    </submittedName>
</protein>
<accession>A7GZ02</accession>
<dbReference type="HOGENOM" id="CLU_137440_0_0_7"/>
<sequence length="143" mass="16343">MIGIYLFSLAVLIGVELCVLFVVHPAVFSLYYLIGTGGNALFLQFKYLLVGISVFVIICELFLIKRGKFSGLSFVLFLNLALAIFFVSNARHFGTQYVFGREFYSAYKIGEAVLKFMIFLQAFVFFLKFTKLEIKTKKEIKEI</sequence>
<organism evidence="2 3">
    <name type="scientific">Campylobacter curvus (strain 525.92)</name>
    <dbReference type="NCBI Taxonomy" id="360105"/>
    <lineage>
        <taxon>Bacteria</taxon>
        <taxon>Pseudomonadati</taxon>
        <taxon>Campylobacterota</taxon>
        <taxon>Epsilonproteobacteria</taxon>
        <taxon>Campylobacterales</taxon>
        <taxon>Campylobacteraceae</taxon>
        <taxon>Campylobacter</taxon>
    </lineage>
</organism>
<gene>
    <name evidence="2" type="ORF">CCV52592_1822</name>
</gene>
<feature type="transmembrane region" description="Helical" evidence="1">
    <location>
        <begin position="112"/>
        <end position="129"/>
    </location>
</feature>